<dbReference type="AlphaFoldDB" id="F6DB87"/>
<keyword evidence="1" id="KW-0732">Signal</keyword>
<dbReference type="GO" id="GO:0020037">
    <property type="term" value="F:heme binding"/>
    <property type="evidence" value="ECO:0007669"/>
    <property type="project" value="InterPro"/>
</dbReference>
<organism evidence="2 3">
    <name type="scientific">Thiomicrospira cyclica (strain DSM 14477 / JCM 11371 / ALM1)</name>
    <name type="common">Thioalkalimicrobium cyclicum</name>
    <dbReference type="NCBI Taxonomy" id="717773"/>
    <lineage>
        <taxon>Bacteria</taxon>
        <taxon>Pseudomonadati</taxon>
        <taxon>Pseudomonadota</taxon>
        <taxon>Gammaproteobacteria</taxon>
        <taxon>Thiotrichales</taxon>
        <taxon>Piscirickettsiaceae</taxon>
        <taxon>Thiomicrospira</taxon>
    </lineage>
</organism>
<dbReference type="Proteomes" id="UP000009232">
    <property type="component" value="Chromosome"/>
</dbReference>
<evidence type="ECO:0000313" key="2">
    <source>
        <dbReference type="EMBL" id="AEG30827.1"/>
    </source>
</evidence>
<dbReference type="EMBL" id="CP002776">
    <property type="protein sequence ID" value="AEG30827.1"/>
    <property type="molecule type" value="Genomic_DNA"/>
</dbReference>
<feature type="chain" id="PRO_5003333135" description="Cytochrome c domain-containing protein" evidence="1">
    <location>
        <begin position="26"/>
        <end position="369"/>
    </location>
</feature>
<protein>
    <recommendedName>
        <fullName evidence="4">Cytochrome c domain-containing protein</fullName>
    </recommendedName>
</protein>
<reference evidence="2 3" key="1">
    <citation type="submission" date="2011-05" db="EMBL/GenBank/DDBJ databases">
        <title>Complete sequence of Thioalkalimicrobium cyclicum ALM1.</title>
        <authorList>
            <consortium name="US DOE Joint Genome Institute"/>
            <person name="Lucas S."/>
            <person name="Han J."/>
            <person name="Lapidus A."/>
            <person name="Cheng J.-F."/>
            <person name="Goodwin L."/>
            <person name="Pitluck S."/>
            <person name="Peters L."/>
            <person name="Mikhailova N."/>
            <person name="Davenport K."/>
            <person name="Han C."/>
            <person name="Tapia R."/>
            <person name="Land M."/>
            <person name="Hauser L."/>
            <person name="Kyrpides N."/>
            <person name="Ivanova N."/>
            <person name="Pagani I."/>
            <person name="Kappler U."/>
            <person name="Woyke T."/>
        </authorList>
    </citation>
    <scope>NUCLEOTIDE SEQUENCE [LARGE SCALE GENOMIC DNA]</scope>
    <source>
        <strain evidence="3">DSM 14477 / JCM 11371 / ALM1</strain>
    </source>
</reference>
<dbReference type="SUPFAM" id="SSF46626">
    <property type="entry name" value="Cytochrome c"/>
    <property type="match status" value="1"/>
</dbReference>
<keyword evidence="3" id="KW-1185">Reference proteome</keyword>
<sequence>MFNSKKTLVASAVTGALLMSGVAIAMSDKPGEGAQVGAFVTPDANANPELTSVRGFPENWREIVDEADGRYLDAQVVRTILGENTRQRLVEKMDPANPYSFEVDDSIDGGPHGNMQCKIPEAFVDVWARAEENYYNDTTFVAYGFGTPIAEDALDVWKIHVDASGNGLPSLDVGMTVQQGGDMYIQFCAVCHGEFGEGARGYLPLSEGDPLPLVTSDFNDPAPIKTVGNYWPYATTLFDYNRRAMPFWTPNMPAIGDAGYMGITGYILQMNDIPLDDQGTRIEDDDFFNAEMLMQANKYMPNAGNFFCDHRPVIANDRCMSDCPDYMVGDGRGDITSYRTANRLPDGTPQYNVEQRIGVDAPGVGHHGM</sequence>
<gene>
    <name evidence="2" type="ordered locus">Thicy_0051</name>
</gene>
<name>F6DB87_THICA</name>
<dbReference type="Gene3D" id="1.10.760.10">
    <property type="entry name" value="Cytochrome c-like domain"/>
    <property type="match status" value="1"/>
</dbReference>
<proteinExistence type="predicted"/>
<dbReference type="STRING" id="717773.Thicy_0051"/>
<dbReference type="InterPro" id="IPR036909">
    <property type="entry name" value="Cyt_c-like_dom_sf"/>
</dbReference>
<dbReference type="HOGENOM" id="CLU_839213_0_0_6"/>
<dbReference type="OrthoDB" id="9814708at2"/>
<accession>F6DB87</accession>
<dbReference type="RefSeq" id="WP_013834615.1">
    <property type="nucleotide sequence ID" value="NC_015581.1"/>
</dbReference>
<dbReference type="GO" id="GO:0009055">
    <property type="term" value="F:electron transfer activity"/>
    <property type="evidence" value="ECO:0007669"/>
    <property type="project" value="InterPro"/>
</dbReference>
<dbReference type="eggNOG" id="COG2010">
    <property type="taxonomic scope" value="Bacteria"/>
</dbReference>
<dbReference type="KEGG" id="tcy:Thicy_0051"/>
<evidence type="ECO:0000313" key="3">
    <source>
        <dbReference type="Proteomes" id="UP000009232"/>
    </source>
</evidence>
<evidence type="ECO:0000256" key="1">
    <source>
        <dbReference type="SAM" id="SignalP"/>
    </source>
</evidence>
<evidence type="ECO:0008006" key="4">
    <source>
        <dbReference type="Google" id="ProtNLM"/>
    </source>
</evidence>
<feature type="signal peptide" evidence="1">
    <location>
        <begin position="1"/>
        <end position="25"/>
    </location>
</feature>